<organism evidence="6 7">
    <name type="scientific">Pollutimonas bauzanensis</name>
    <dbReference type="NCBI Taxonomy" id="658167"/>
    <lineage>
        <taxon>Bacteria</taxon>
        <taxon>Pseudomonadati</taxon>
        <taxon>Pseudomonadota</taxon>
        <taxon>Betaproteobacteria</taxon>
        <taxon>Burkholderiales</taxon>
        <taxon>Alcaligenaceae</taxon>
        <taxon>Pollutimonas</taxon>
    </lineage>
</organism>
<evidence type="ECO:0000256" key="2">
    <source>
        <dbReference type="ARBA" id="ARBA00022989"/>
    </source>
</evidence>
<protein>
    <submittedName>
        <fullName evidence="6">MFS transporter, FSR family, fosmidomycin resistance protein</fullName>
    </submittedName>
</protein>
<feature type="transmembrane region" description="Helical" evidence="4">
    <location>
        <begin position="260"/>
        <end position="279"/>
    </location>
</feature>
<feature type="transmembrane region" description="Helical" evidence="4">
    <location>
        <begin position="291"/>
        <end position="309"/>
    </location>
</feature>
<dbReference type="STRING" id="658167.SAMN04488135_101528"/>
<dbReference type="AlphaFoldDB" id="A0A1M5NHG1"/>
<accession>A0A1M5NHG1</accession>
<dbReference type="PROSITE" id="PS50850">
    <property type="entry name" value="MFS"/>
    <property type="match status" value="1"/>
</dbReference>
<dbReference type="EMBL" id="FQXE01000001">
    <property type="protein sequence ID" value="SHG88907.1"/>
    <property type="molecule type" value="Genomic_DNA"/>
</dbReference>
<dbReference type="RefSeq" id="WP_073101496.1">
    <property type="nucleotide sequence ID" value="NZ_FQXE01000001.1"/>
</dbReference>
<sequence length="402" mass="42544">MNGTAAPALKASRTSGVAYGVLGAISVAHLLNDMMQSVLLAIYPVLKGSFDLSFAQVGVITLAFQFSSSLLQPLIGHFTDKRPKPYSLPVGMGFTLLGLLLLSQAWNFPSVVVAASLIGMGSSVFHPESSRVARMASAGQHGLAQSIFQVGGNLGSSLGPLLAALIIVPFGQGSVAWFSLAALLAMLILFQVSRWYSYHLNSVRGRSTLAKTDTGLTRRQVVRALAILLVLVFSKYFYLAGLNSYLTFYLMHRFGVSIQDAQYCLFVFLFAVALGTIVGGPVGDRIGRKRVILGSILGAAPFALMLPYANLFWTIALVFVIGIVIASAFSAILVYAQELAPGKTGTISGLFFGLAFGMAGIGAAALGALADATSIEFVYHVCAFLPLLGIAAFLLPNPRHAR</sequence>
<dbReference type="Proteomes" id="UP000184226">
    <property type="component" value="Unassembled WGS sequence"/>
</dbReference>
<gene>
    <name evidence="6" type="ORF">SAMN04488135_101528</name>
</gene>
<feature type="transmembrane region" description="Helical" evidence="4">
    <location>
        <begin position="348"/>
        <end position="371"/>
    </location>
</feature>
<dbReference type="CDD" id="cd17478">
    <property type="entry name" value="MFS_FsR"/>
    <property type="match status" value="1"/>
</dbReference>
<dbReference type="InterPro" id="IPR036259">
    <property type="entry name" value="MFS_trans_sf"/>
</dbReference>
<dbReference type="OrthoDB" id="9770492at2"/>
<evidence type="ECO:0000256" key="4">
    <source>
        <dbReference type="SAM" id="Phobius"/>
    </source>
</evidence>
<feature type="transmembrane region" description="Helical" evidence="4">
    <location>
        <begin position="176"/>
        <end position="196"/>
    </location>
</feature>
<dbReference type="Pfam" id="PF07690">
    <property type="entry name" value="MFS_1"/>
    <property type="match status" value="1"/>
</dbReference>
<reference evidence="6 7" key="1">
    <citation type="submission" date="2016-11" db="EMBL/GenBank/DDBJ databases">
        <authorList>
            <person name="Jaros S."/>
            <person name="Januszkiewicz K."/>
            <person name="Wedrychowicz H."/>
        </authorList>
    </citation>
    <scope>NUCLEOTIDE SEQUENCE [LARGE SCALE GENOMIC DNA]</scope>
    <source>
        <strain evidence="6 7">CGMCC 1.10190</strain>
    </source>
</reference>
<feature type="transmembrane region" description="Helical" evidence="4">
    <location>
        <begin position="52"/>
        <end position="74"/>
    </location>
</feature>
<evidence type="ECO:0000313" key="7">
    <source>
        <dbReference type="Proteomes" id="UP000184226"/>
    </source>
</evidence>
<dbReference type="Gene3D" id="1.20.1250.20">
    <property type="entry name" value="MFS general substrate transporter like domains"/>
    <property type="match status" value="2"/>
</dbReference>
<feature type="transmembrane region" description="Helical" evidence="4">
    <location>
        <begin position="315"/>
        <end position="336"/>
    </location>
</feature>
<dbReference type="GO" id="GO:0022857">
    <property type="term" value="F:transmembrane transporter activity"/>
    <property type="evidence" value="ECO:0007669"/>
    <property type="project" value="InterPro"/>
</dbReference>
<dbReference type="PANTHER" id="PTHR43129">
    <property type="entry name" value="FOSMIDOMYCIN RESISTANCE PROTEIN"/>
    <property type="match status" value="1"/>
</dbReference>
<proteinExistence type="predicted"/>
<feature type="transmembrane region" description="Helical" evidence="4">
    <location>
        <begin position="21"/>
        <end position="46"/>
    </location>
</feature>
<feature type="domain" description="Major facilitator superfamily (MFS) profile" evidence="5">
    <location>
        <begin position="21"/>
        <end position="401"/>
    </location>
</feature>
<keyword evidence="1 4" id="KW-0812">Transmembrane</keyword>
<evidence type="ECO:0000313" key="6">
    <source>
        <dbReference type="EMBL" id="SHG88907.1"/>
    </source>
</evidence>
<evidence type="ECO:0000259" key="5">
    <source>
        <dbReference type="PROSITE" id="PS50850"/>
    </source>
</evidence>
<dbReference type="InterPro" id="IPR011701">
    <property type="entry name" value="MFS"/>
</dbReference>
<feature type="transmembrane region" description="Helical" evidence="4">
    <location>
        <begin position="377"/>
        <end position="395"/>
    </location>
</feature>
<keyword evidence="2 4" id="KW-1133">Transmembrane helix</keyword>
<dbReference type="PANTHER" id="PTHR43129:SF1">
    <property type="entry name" value="FOSMIDOMYCIN RESISTANCE PROTEIN"/>
    <property type="match status" value="1"/>
</dbReference>
<dbReference type="GO" id="GO:0005886">
    <property type="term" value="C:plasma membrane"/>
    <property type="evidence" value="ECO:0007669"/>
    <property type="project" value="TreeGrafter"/>
</dbReference>
<evidence type="ECO:0000256" key="1">
    <source>
        <dbReference type="ARBA" id="ARBA00022692"/>
    </source>
</evidence>
<feature type="transmembrane region" description="Helical" evidence="4">
    <location>
        <begin position="221"/>
        <end position="240"/>
    </location>
</feature>
<dbReference type="SUPFAM" id="SSF103473">
    <property type="entry name" value="MFS general substrate transporter"/>
    <property type="match status" value="1"/>
</dbReference>
<dbReference type="InterPro" id="IPR020846">
    <property type="entry name" value="MFS_dom"/>
</dbReference>
<feature type="transmembrane region" description="Helical" evidence="4">
    <location>
        <begin position="86"/>
        <end position="102"/>
    </location>
</feature>
<keyword evidence="3 4" id="KW-0472">Membrane</keyword>
<name>A0A1M5NHG1_9BURK</name>
<evidence type="ECO:0000256" key="3">
    <source>
        <dbReference type="ARBA" id="ARBA00023136"/>
    </source>
</evidence>
<keyword evidence="7" id="KW-1185">Reference proteome</keyword>